<reference evidence="2" key="1">
    <citation type="submission" date="2022-07" db="EMBL/GenBank/DDBJ databases">
        <title>Draft genome sequence of Zalerion maritima ATCC 34329, a (micro)plastics degrading marine fungus.</title>
        <authorList>
            <person name="Paco A."/>
            <person name="Goncalves M.F.M."/>
            <person name="Rocha-Santos T.A.P."/>
            <person name="Alves A."/>
        </authorList>
    </citation>
    <scope>NUCLEOTIDE SEQUENCE</scope>
    <source>
        <strain evidence="2">ATCC 34329</strain>
    </source>
</reference>
<keyword evidence="3" id="KW-1185">Reference proteome</keyword>
<dbReference type="EMBL" id="JAKWBI020000512">
    <property type="protein sequence ID" value="KAJ2894267.1"/>
    <property type="molecule type" value="Genomic_DNA"/>
</dbReference>
<protein>
    <submittedName>
        <fullName evidence="2">Uncharacterized protein</fullName>
    </submittedName>
</protein>
<evidence type="ECO:0000256" key="1">
    <source>
        <dbReference type="SAM" id="MobiDB-lite"/>
    </source>
</evidence>
<organism evidence="2 3">
    <name type="scientific">Zalerion maritima</name>
    <dbReference type="NCBI Taxonomy" id="339359"/>
    <lineage>
        <taxon>Eukaryota</taxon>
        <taxon>Fungi</taxon>
        <taxon>Dikarya</taxon>
        <taxon>Ascomycota</taxon>
        <taxon>Pezizomycotina</taxon>
        <taxon>Sordariomycetes</taxon>
        <taxon>Lulworthiomycetidae</taxon>
        <taxon>Lulworthiales</taxon>
        <taxon>Lulworthiaceae</taxon>
        <taxon>Zalerion</taxon>
    </lineage>
</organism>
<dbReference type="AlphaFoldDB" id="A0AAD5WMT3"/>
<sequence length="430" mass="47714">MDCSTLSSTNALPATSREGSLPKHEVAESSFQIFRAISKSIDDSISRTRALEEKISVWESHVGFNTISSIFEDRREMTRELEATRDALLKLIEPFPESTRGPATKLIEDGIGDPKKSIQFYLPTPGPVPGYFYMTTAQDDSCMFLSYTYNGRQLEIRETPIPPPTTPLLGPLPLMDDIWPDLKAYPPKPAPAPPKSATTIGIGSHDSRSRLVDGSSRRKIPDSSRDVDGTKPKRRVLPKARDRPSTRGTRGAMNGQESLKVAPCFPVLTLSPPPTSSSFDCTSAPQTVARAYSILLILEQQPSWRRGCQRISFKTLTSSWYNQGLRAHIFSEGNQYFVGRCEECGSIFPESPFDSPQVKLHLSLCMQIAAEVLHPQWLMKNCCVRGESQMPAKQSSMSPLPKCPNAALPSRLGLSSRMLINRDNEKPNEQ</sequence>
<name>A0AAD5WMT3_9PEZI</name>
<accession>A0AAD5WMT3</accession>
<proteinExistence type="predicted"/>
<evidence type="ECO:0000313" key="2">
    <source>
        <dbReference type="EMBL" id="KAJ2894267.1"/>
    </source>
</evidence>
<comment type="caution">
    <text evidence="2">The sequence shown here is derived from an EMBL/GenBank/DDBJ whole genome shotgun (WGS) entry which is preliminary data.</text>
</comment>
<dbReference type="Proteomes" id="UP001201980">
    <property type="component" value="Unassembled WGS sequence"/>
</dbReference>
<feature type="compositionally biased region" description="Polar residues" evidence="1">
    <location>
        <begin position="1"/>
        <end position="13"/>
    </location>
</feature>
<feature type="region of interest" description="Disordered" evidence="1">
    <location>
        <begin position="1"/>
        <end position="23"/>
    </location>
</feature>
<evidence type="ECO:0000313" key="3">
    <source>
        <dbReference type="Proteomes" id="UP001201980"/>
    </source>
</evidence>
<feature type="compositionally biased region" description="Basic and acidic residues" evidence="1">
    <location>
        <begin position="205"/>
        <end position="231"/>
    </location>
</feature>
<gene>
    <name evidence="2" type="ORF">MKZ38_007801</name>
</gene>
<feature type="region of interest" description="Disordered" evidence="1">
    <location>
        <begin position="183"/>
        <end position="254"/>
    </location>
</feature>